<protein>
    <submittedName>
        <fullName evidence="2">Phage virion morphogenesis protein</fullName>
    </submittedName>
</protein>
<feature type="compositionally biased region" description="Basic residues" evidence="1">
    <location>
        <begin position="53"/>
        <end position="67"/>
    </location>
</feature>
<dbReference type="Pfam" id="PF05069">
    <property type="entry name" value="Phage_tail_S"/>
    <property type="match status" value="1"/>
</dbReference>
<evidence type="ECO:0000313" key="2">
    <source>
        <dbReference type="EMBL" id="UNM96731.1"/>
    </source>
</evidence>
<dbReference type="RefSeq" id="WP_242150869.1">
    <property type="nucleotide sequence ID" value="NZ_CP093379.1"/>
</dbReference>
<sequence length="149" mass="17381">MQTNVLDDQINTMLKRVNPAKRRQFGRGVALALRAYRSNEILANRDVDGKPMERRKKQKTLPRKKNKGGLMFTKMGRRSSMQIRANANFASISFPHKHRKIAQNHQEGRSVQVNQYTKVKYPVRTLMGATKREERIVLDHLYEFMAEVL</sequence>
<proteinExistence type="predicted"/>
<evidence type="ECO:0000256" key="1">
    <source>
        <dbReference type="SAM" id="MobiDB-lite"/>
    </source>
</evidence>
<accession>A0ABY3X1J8</accession>
<evidence type="ECO:0000313" key="3">
    <source>
        <dbReference type="Proteomes" id="UP000829542"/>
    </source>
</evidence>
<dbReference type="EMBL" id="CP093379">
    <property type="protein sequence ID" value="UNM96731.1"/>
    <property type="molecule type" value="Genomic_DNA"/>
</dbReference>
<organism evidence="2 3">
    <name type="scientific">Ignatzschineria rhizosphaerae</name>
    <dbReference type="NCBI Taxonomy" id="2923279"/>
    <lineage>
        <taxon>Bacteria</taxon>
        <taxon>Pseudomonadati</taxon>
        <taxon>Pseudomonadota</taxon>
        <taxon>Gammaproteobacteria</taxon>
        <taxon>Cardiobacteriales</taxon>
        <taxon>Ignatzschineriaceae</taxon>
        <taxon>Ignatzschineria</taxon>
    </lineage>
</organism>
<dbReference type="InterPro" id="IPR006522">
    <property type="entry name" value="Phage_virion_morphogenesis"/>
</dbReference>
<keyword evidence="3" id="KW-1185">Reference proteome</keyword>
<dbReference type="NCBIfam" id="TIGR01635">
    <property type="entry name" value="tail_comp_S"/>
    <property type="match status" value="1"/>
</dbReference>
<reference evidence="2 3" key="1">
    <citation type="submission" date="2022-03" db="EMBL/GenBank/DDBJ databases">
        <title>Ignatzschineria rhizosphaerae HR5S32.</title>
        <authorList>
            <person name="Sun J.Q."/>
            <person name="Feng J.Y."/>
        </authorList>
    </citation>
    <scope>NUCLEOTIDE SEQUENCE [LARGE SCALE GENOMIC DNA]</scope>
    <source>
        <strain evidence="2 3">HR5S32</strain>
    </source>
</reference>
<name>A0ABY3X1J8_9GAMM</name>
<gene>
    <name evidence="2" type="ORF">MMG00_02430</name>
</gene>
<dbReference type="Proteomes" id="UP000829542">
    <property type="component" value="Chromosome"/>
</dbReference>
<feature type="region of interest" description="Disordered" evidence="1">
    <location>
        <begin position="46"/>
        <end position="67"/>
    </location>
</feature>